<keyword evidence="10 17" id="KW-1133">Transmembrane helix</keyword>
<evidence type="ECO:0000256" key="1">
    <source>
        <dbReference type="ARBA" id="ARBA00003701"/>
    </source>
</evidence>
<evidence type="ECO:0000256" key="13">
    <source>
        <dbReference type="ARBA" id="ARBA00023136"/>
    </source>
</evidence>
<keyword evidence="19" id="KW-1185">Reference proteome</keyword>
<evidence type="ECO:0000256" key="3">
    <source>
        <dbReference type="ARBA" id="ARBA00004477"/>
    </source>
</evidence>
<evidence type="ECO:0000256" key="5">
    <source>
        <dbReference type="ARBA" id="ARBA00012452"/>
    </source>
</evidence>
<gene>
    <name evidence="18" type="ORF">Poli38472_001075</name>
</gene>
<keyword evidence="13 17" id="KW-0472">Membrane</keyword>
<evidence type="ECO:0000256" key="14">
    <source>
        <dbReference type="ARBA" id="ARBA00038540"/>
    </source>
</evidence>
<evidence type="ECO:0000256" key="9">
    <source>
        <dbReference type="ARBA" id="ARBA00022824"/>
    </source>
</evidence>
<keyword evidence="9" id="KW-0256">Endoplasmic reticulum</keyword>
<evidence type="ECO:0000313" key="18">
    <source>
        <dbReference type="EMBL" id="TMW68919.1"/>
    </source>
</evidence>
<name>A0A8K1CSU0_PYTOL</name>
<protein>
    <recommendedName>
        <fullName evidence="15">Microsomal glutathione S-transferase 1</fullName>
        <ecNumber evidence="5">2.5.1.18</ecNumber>
    </recommendedName>
</protein>
<comment type="caution">
    <text evidence="18">The sequence shown here is derived from an EMBL/GenBank/DDBJ whole genome shotgun (WGS) entry which is preliminary data.</text>
</comment>
<comment type="similarity">
    <text evidence="4">Belongs to the MAPEG family.</text>
</comment>
<dbReference type="PANTHER" id="PTHR10689">
    <property type="entry name" value="MICROSOMAL GLUTATHIONE S-TRANSFERASE 1"/>
    <property type="match status" value="1"/>
</dbReference>
<evidence type="ECO:0000256" key="11">
    <source>
        <dbReference type="ARBA" id="ARBA00022990"/>
    </source>
</evidence>
<evidence type="ECO:0000256" key="4">
    <source>
        <dbReference type="ARBA" id="ARBA00010459"/>
    </source>
</evidence>
<evidence type="ECO:0000313" key="19">
    <source>
        <dbReference type="Proteomes" id="UP000794436"/>
    </source>
</evidence>
<comment type="catalytic activity">
    <reaction evidence="16">
        <text>RX + glutathione = an S-substituted glutathione + a halide anion + H(+)</text>
        <dbReference type="Rhea" id="RHEA:16437"/>
        <dbReference type="ChEBI" id="CHEBI:15378"/>
        <dbReference type="ChEBI" id="CHEBI:16042"/>
        <dbReference type="ChEBI" id="CHEBI:17792"/>
        <dbReference type="ChEBI" id="CHEBI:57925"/>
        <dbReference type="ChEBI" id="CHEBI:90779"/>
        <dbReference type="EC" id="2.5.1.18"/>
    </reaction>
    <physiologicalReaction direction="left-to-right" evidence="16">
        <dbReference type="Rhea" id="RHEA:16438"/>
    </physiologicalReaction>
</comment>
<keyword evidence="12" id="KW-0496">Mitochondrion</keyword>
<dbReference type="AlphaFoldDB" id="A0A8K1CSU0"/>
<evidence type="ECO:0000256" key="6">
    <source>
        <dbReference type="ARBA" id="ARBA00022679"/>
    </source>
</evidence>
<accession>A0A8K1CSU0</accession>
<dbReference type="Pfam" id="PF01124">
    <property type="entry name" value="MAPEG"/>
    <property type="match status" value="1"/>
</dbReference>
<evidence type="ECO:0000256" key="10">
    <source>
        <dbReference type="ARBA" id="ARBA00022989"/>
    </source>
</evidence>
<dbReference type="OrthoDB" id="193139at2759"/>
<evidence type="ECO:0000256" key="12">
    <source>
        <dbReference type="ARBA" id="ARBA00023128"/>
    </source>
</evidence>
<feature type="transmembrane region" description="Helical" evidence="17">
    <location>
        <begin position="187"/>
        <end position="208"/>
    </location>
</feature>
<dbReference type="GO" id="GO:0005789">
    <property type="term" value="C:endoplasmic reticulum membrane"/>
    <property type="evidence" value="ECO:0007669"/>
    <property type="project" value="UniProtKB-SubCell"/>
</dbReference>
<dbReference type="PANTHER" id="PTHR10689:SF6">
    <property type="entry name" value="MICROSOMAL GLUTATHIONE S-TRANSFERASE 1"/>
    <property type="match status" value="1"/>
</dbReference>
<dbReference type="InterPro" id="IPR040162">
    <property type="entry name" value="MGST1-like"/>
</dbReference>
<proteinExistence type="inferred from homology"/>
<dbReference type="Proteomes" id="UP000794436">
    <property type="component" value="Unassembled WGS sequence"/>
</dbReference>
<dbReference type="GO" id="GO:0004364">
    <property type="term" value="F:glutathione transferase activity"/>
    <property type="evidence" value="ECO:0007669"/>
    <property type="project" value="UniProtKB-EC"/>
</dbReference>
<dbReference type="EMBL" id="SPLM01000001">
    <property type="protein sequence ID" value="TMW68919.1"/>
    <property type="molecule type" value="Genomic_DNA"/>
</dbReference>
<dbReference type="InterPro" id="IPR001129">
    <property type="entry name" value="Membr-assoc_MAPEG"/>
</dbReference>
<organism evidence="18 19">
    <name type="scientific">Pythium oligandrum</name>
    <name type="common">Mycoparasitic fungus</name>
    <dbReference type="NCBI Taxonomy" id="41045"/>
    <lineage>
        <taxon>Eukaryota</taxon>
        <taxon>Sar</taxon>
        <taxon>Stramenopiles</taxon>
        <taxon>Oomycota</taxon>
        <taxon>Peronosporomycetes</taxon>
        <taxon>Pythiales</taxon>
        <taxon>Pythiaceae</taxon>
        <taxon>Pythium</taxon>
    </lineage>
</organism>
<comment type="subunit">
    <text evidence="14">Homotrimer; The trimer binds only one molecule of glutathione.</text>
</comment>
<evidence type="ECO:0000256" key="15">
    <source>
        <dbReference type="ARBA" id="ARBA00039397"/>
    </source>
</evidence>
<reference evidence="18" key="1">
    <citation type="submission" date="2019-03" db="EMBL/GenBank/DDBJ databases">
        <title>Long read genome sequence of the mycoparasitic Pythium oligandrum ATCC 38472 isolated from sugarbeet rhizosphere.</title>
        <authorList>
            <person name="Gaulin E."/>
        </authorList>
    </citation>
    <scope>NUCLEOTIDE SEQUENCE</scope>
    <source>
        <strain evidence="18">ATCC 38472_TT</strain>
    </source>
</reference>
<dbReference type="EC" id="2.5.1.18" evidence="5"/>
<evidence type="ECO:0000256" key="7">
    <source>
        <dbReference type="ARBA" id="ARBA00022692"/>
    </source>
</evidence>
<keyword evidence="8" id="KW-1000">Mitochondrion outer membrane</keyword>
<comment type="subcellular location">
    <subcellularLocation>
        <location evidence="3">Endoplasmic reticulum membrane</location>
        <topology evidence="3">Multi-pass membrane protein</topology>
    </subcellularLocation>
    <subcellularLocation>
        <location evidence="2">Mitochondrion outer membrane</location>
    </subcellularLocation>
</comment>
<dbReference type="GO" id="GO:0005741">
    <property type="term" value="C:mitochondrial outer membrane"/>
    <property type="evidence" value="ECO:0007669"/>
    <property type="project" value="UniProtKB-SubCell"/>
</dbReference>
<evidence type="ECO:0000256" key="8">
    <source>
        <dbReference type="ARBA" id="ARBA00022787"/>
    </source>
</evidence>
<keyword evidence="6" id="KW-0808">Transferase</keyword>
<evidence type="ECO:0000256" key="2">
    <source>
        <dbReference type="ARBA" id="ARBA00004294"/>
    </source>
</evidence>
<evidence type="ECO:0000256" key="17">
    <source>
        <dbReference type="SAM" id="Phobius"/>
    </source>
</evidence>
<dbReference type="InterPro" id="IPR023352">
    <property type="entry name" value="MAPEG-like_dom_sf"/>
</dbReference>
<comment type="function">
    <text evidence="1">Conjugation of reduced glutathione to a wide number of exogenous and endogenous hydrophobic electrophiles.</text>
</comment>
<dbReference type="Gene3D" id="1.20.120.550">
    <property type="entry name" value="Membrane associated eicosanoid/glutathione metabolism-like domain"/>
    <property type="match status" value="1"/>
</dbReference>
<evidence type="ECO:0000256" key="16">
    <source>
        <dbReference type="ARBA" id="ARBA00049385"/>
    </source>
</evidence>
<sequence>MRFDQHSGLMMPFNDHYSSKSSTSGQSESSLDNCVPQLIFQFERQSSSPEQQVTMVLGPTSVATQAFAVSTGVLYLKFAISGIIQGLKTDKLRADLKTLNGTTYGSDKNAQETQNLVLAKQHEEEERWRRIVSNDVESLPFAFFIFSAGLFTEANEKVQLHAIAVYTVARFVHTHVVAKGRTTARDFIWSVGAVAMLVASGNAIVATFS</sequence>
<dbReference type="SUPFAM" id="SSF161084">
    <property type="entry name" value="MAPEG domain-like"/>
    <property type="match status" value="1"/>
</dbReference>
<keyword evidence="11" id="KW-0007">Acetylation</keyword>
<keyword evidence="7 17" id="KW-0812">Transmembrane</keyword>